<dbReference type="InterPro" id="IPR051816">
    <property type="entry name" value="Glycosyl_Hydrolase_31"/>
</dbReference>
<dbReference type="Proteomes" id="UP000184386">
    <property type="component" value="Unassembled WGS sequence"/>
</dbReference>
<dbReference type="InterPro" id="IPR017853">
    <property type="entry name" value="GH"/>
</dbReference>
<evidence type="ECO:0000313" key="5">
    <source>
        <dbReference type="Proteomes" id="UP000184386"/>
    </source>
</evidence>
<gene>
    <name evidence="4" type="ORF">SAMN02745136_01922</name>
</gene>
<name>A0A1M6Q975_9FIRM</name>
<sequence>MMPDYGMGFWQCKLRYQTQEELLAVAREYKRRNLPVSVIVIDFFHWPLEGEWKFDEEYWPDPDAMVAELSIMMPPIRKQESLYGQR</sequence>
<reference evidence="4 5" key="1">
    <citation type="submission" date="2016-11" db="EMBL/GenBank/DDBJ databases">
        <authorList>
            <person name="Jaros S."/>
            <person name="Januszkiewicz K."/>
            <person name="Wedrychowicz H."/>
        </authorList>
    </citation>
    <scope>NUCLEOTIDE SEQUENCE [LARGE SCALE GENOMIC DNA]</scope>
    <source>
        <strain evidence="4 5">DSM 15929</strain>
    </source>
</reference>
<evidence type="ECO:0000256" key="2">
    <source>
        <dbReference type="RuleBase" id="RU361185"/>
    </source>
</evidence>
<dbReference type="PANTHER" id="PTHR43863">
    <property type="entry name" value="HYDROLASE, PUTATIVE (AFU_ORTHOLOGUE AFUA_1G03140)-RELATED"/>
    <property type="match status" value="1"/>
</dbReference>
<dbReference type="SUPFAM" id="SSF51445">
    <property type="entry name" value="(Trans)glycosidases"/>
    <property type="match status" value="1"/>
</dbReference>
<dbReference type="GO" id="GO:0004553">
    <property type="term" value="F:hydrolase activity, hydrolyzing O-glycosyl compounds"/>
    <property type="evidence" value="ECO:0007669"/>
    <property type="project" value="InterPro"/>
</dbReference>
<evidence type="ECO:0000313" key="4">
    <source>
        <dbReference type="EMBL" id="SHK16844.1"/>
    </source>
</evidence>
<keyword evidence="2 4" id="KW-0378">Hydrolase</keyword>
<dbReference type="AlphaFoldDB" id="A0A1M6Q975"/>
<proteinExistence type="inferred from homology"/>
<dbReference type="PANTHER" id="PTHR43863:SF2">
    <property type="entry name" value="MALTASE-GLUCOAMYLASE"/>
    <property type="match status" value="1"/>
</dbReference>
<comment type="similarity">
    <text evidence="1 2">Belongs to the glycosyl hydrolase 31 family.</text>
</comment>
<dbReference type="STRING" id="1121322.SAMN02745136_01922"/>
<dbReference type="InterPro" id="IPR000322">
    <property type="entry name" value="Glyco_hydro_31_TIM"/>
</dbReference>
<keyword evidence="2" id="KW-0326">Glycosidase</keyword>
<protein>
    <submittedName>
        <fullName evidence="4">Glycosyl hydrolases family 31</fullName>
    </submittedName>
</protein>
<evidence type="ECO:0000256" key="1">
    <source>
        <dbReference type="ARBA" id="ARBA00007806"/>
    </source>
</evidence>
<dbReference type="EMBL" id="FRAC01000009">
    <property type="protein sequence ID" value="SHK16844.1"/>
    <property type="molecule type" value="Genomic_DNA"/>
</dbReference>
<feature type="domain" description="Glycoside hydrolase family 31 TIM barrel" evidence="3">
    <location>
        <begin position="1"/>
        <end position="70"/>
    </location>
</feature>
<keyword evidence="5" id="KW-1185">Reference proteome</keyword>
<organism evidence="4 5">
    <name type="scientific">Anaerocolumna jejuensis DSM 15929</name>
    <dbReference type="NCBI Taxonomy" id="1121322"/>
    <lineage>
        <taxon>Bacteria</taxon>
        <taxon>Bacillati</taxon>
        <taxon>Bacillota</taxon>
        <taxon>Clostridia</taxon>
        <taxon>Lachnospirales</taxon>
        <taxon>Lachnospiraceae</taxon>
        <taxon>Anaerocolumna</taxon>
    </lineage>
</organism>
<accession>A0A1M6Q975</accession>
<evidence type="ECO:0000259" key="3">
    <source>
        <dbReference type="Pfam" id="PF01055"/>
    </source>
</evidence>
<dbReference type="GO" id="GO:0005975">
    <property type="term" value="P:carbohydrate metabolic process"/>
    <property type="evidence" value="ECO:0007669"/>
    <property type="project" value="InterPro"/>
</dbReference>
<dbReference type="Pfam" id="PF01055">
    <property type="entry name" value="Glyco_hydro_31_2nd"/>
    <property type="match status" value="1"/>
</dbReference>
<dbReference type="Gene3D" id="3.20.20.80">
    <property type="entry name" value="Glycosidases"/>
    <property type="match status" value="1"/>
</dbReference>